<feature type="region of interest" description="Disordered" evidence="1">
    <location>
        <begin position="1"/>
        <end position="20"/>
    </location>
</feature>
<dbReference type="AlphaFoldDB" id="A0A8J9Y946"/>
<evidence type="ECO:0000313" key="3">
    <source>
        <dbReference type="Proteomes" id="UP000838878"/>
    </source>
</evidence>
<accession>A0A8J9Y946</accession>
<reference evidence="2" key="1">
    <citation type="submission" date="2021-12" db="EMBL/GenBank/DDBJ databases">
        <authorList>
            <person name="Martin H S."/>
        </authorList>
    </citation>
    <scope>NUCLEOTIDE SEQUENCE</scope>
</reference>
<keyword evidence="3" id="KW-1185">Reference proteome</keyword>
<name>A0A8J9Y946_9NEOP</name>
<feature type="non-terminal residue" evidence="2">
    <location>
        <position position="90"/>
    </location>
</feature>
<dbReference type="EMBL" id="OV170224">
    <property type="protein sequence ID" value="CAH0723669.1"/>
    <property type="molecule type" value="Genomic_DNA"/>
</dbReference>
<evidence type="ECO:0000256" key="1">
    <source>
        <dbReference type="SAM" id="MobiDB-lite"/>
    </source>
</evidence>
<sequence length="90" mass="10374">MRTGRAPTKALRSNKKRSNFKPVAPLPHALLRIPSPIIMLKRSFTIRTIAPIHRTANRQNLRAFIGVFNHKLFFEGRNKPRPNAYAEEKT</sequence>
<proteinExistence type="predicted"/>
<organism evidence="2 3">
    <name type="scientific">Brenthis ino</name>
    <name type="common">lesser marbled fritillary</name>
    <dbReference type="NCBI Taxonomy" id="405034"/>
    <lineage>
        <taxon>Eukaryota</taxon>
        <taxon>Metazoa</taxon>
        <taxon>Ecdysozoa</taxon>
        <taxon>Arthropoda</taxon>
        <taxon>Hexapoda</taxon>
        <taxon>Insecta</taxon>
        <taxon>Pterygota</taxon>
        <taxon>Neoptera</taxon>
        <taxon>Endopterygota</taxon>
        <taxon>Lepidoptera</taxon>
        <taxon>Glossata</taxon>
        <taxon>Ditrysia</taxon>
        <taxon>Papilionoidea</taxon>
        <taxon>Nymphalidae</taxon>
        <taxon>Heliconiinae</taxon>
        <taxon>Argynnini</taxon>
        <taxon>Brenthis</taxon>
    </lineage>
</organism>
<dbReference type="OrthoDB" id="6884232at2759"/>
<dbReference type="Proteomes" id="UP000838878">
    <property type="component" value="Chromosome 4"/>
</dbReference>
<protein>
    <submittedName>
        <fullName evidence="2">Uncharacterized protein</fullName>
    </submittedName>
</protein>
<gene>
    <name evidence="2" type="ORF">BINO364_LOCUS9476</name>
</gene>
<evidence type="ECO:0000313" key="2">
    <source>
        <dbReference type="EMBL" id="CAH0723669.1"/>
    </source>
</evidence>